<dbReference type="BioCyc" id="EBAC796937-HMP:GMGH-424-MONOMER"/>
<evidence type="ECO:0000313" key="1">
    <source>
        <dbReference type="EMBL" id="EHL13123.1"/>
    </source>
</evidence>
<accession>G9X200</accession>
<reference evidence="1 2" key="1">
    <citation type="submission" date="2011-08" db="EMBL/GenBank/DDBJ databases">
        <title>The Genome Sequence of Eubacteriaceae bacterium ACC19a.</title>
        <authorList>
            <consortium name="The Broad Institute Genome Sequencing Platform"/>
            <person name="Earl A."/>
            <person name="Ward D."/>
            <person name="Feldgarden M."/>
            <person name="Gevers D."/>
            <person name="Sizova M."/>
            <person name="Hazen A."/>
            <person name="Epstein S."/>
            <person name="Young S.K."/>
            <person name="Zeng Q."/>
            <person name="Gargeya S."/>
            <person name="Fitzgerald M."/>
            <person name="Haas B."/>
            <person name="Abouelleil A."/>
            <person name="Alvarado L."/>
            <person name="Arachchi H.M."/>
            <person name="Berlin A."/>
            <person name="Brown A."/>
            <person name="Chapman S.B."/>
            <person name="Chen Z."/>
            <person name="Dunbar C."/>
            <person name="Freedman E."/>
            <person name="Gearin G."/>
            <person name="Gellesch M."/>
            <person name="Goldberg J."/>
            <person name="Griggs A."/>
            <person name="Gujja S."/>
            <person name="Heiman D."/>
            <person name="Howarth C."/>
            <person name="Larson L."/>
            <person name="Lui A."/>
            <person name="MacDonald P.J.P."/>
            <person name="Montmayeur A."/>
            <person name="Murphy C."/>
            <person name="Neiman D."/>
            <person name="Pearson M."/>
            <person name="Priest M."/>
            <person name="Roberts A."/>
            <person name="Saif S."/>
            <person name="Shea T."/>
            <person name="Shenoy N."/>
            <person name="Sisk P."/>
            <person name="Stolte C."/>
            <person name="Sykes S."/>
            <person name="Wortman J."/>
            <person name="Nusbaum C."/>
            <person name="Birren B."/>
        </authorList>
    </citation>
    <scope>NUCLEOTIDE SEQUENCE [LARGE SCALE GENOMIC DNA]</scope>
    <source>
        <strain evidence="1 2">ACC19a</strain>
    </source>
</reference>
<sequence length="335" mass="39366">MYGVVKQDSKTATFSLYGGLKPPEFTLQGPFRKNYMIISWKKINLQRYYRVEFDIARNYRYDDKWIFVKEDSGIIRGEDNSYRTKALLLANDYVMNIKVTIYNELKEKSSNAIEEGIRVWYSTEGLTKLSLYTEDYKIIVNGNSTFKNAITHTLFRCTDEKFNEAKAIYTTSESNFVYEDSNVRSGVRYYYYIISSDDEYKSIISEIRSRKVNVKSFLFTNLDTKEVHNFNLDISADFDTLDGKVVVEYLGKATADIEQDTRHYQKGSFSCLIKIDDMQVIDRLFKAEKVSYRDSYGNGFICNLMNKKISYNDRYDRYVRLSFDMIENDSSKVFE</sequence>
<gene>
    <name evidence="1" type="ORF">HMPREF9629_00423</name>
</gene>
<comment type="caution">
    <text evidence="1">The sequence shown here is derived from an EMBL/GenBank/DDBJ whole genome shotgun (WGS) entry which is preliminary data.</text>
</comment>
<organism evidence="1 2">
    <name type="scientific">Peptoanaerobacter stomatis</name>
    <dbReference type="NCBI Taxonomy" id="796937"/>
    <lineage>
        <taxon>Bacteria</taxon>
        <taxon>Bacillati</taxon>
        <taxon>Bacillota</taxon>
        <taxon>Clostridia</taxon>
        <taxon>Peptostreptococcales</taxon>
        <taxon>Filifactoraceae</taxon>
        <taxon>Peptoanaerobacter</taxon>
    </lineage>
</organism>
<dbReference type="AlphaFoldDB" id="G9X200"/>
<evidence type="ECO:0000313" key="2">
    <source>
        <dbReference type="Proteomes" id="UP000006437"/>
    </source>
</evidence>
<dbReference type="RefSeq" id="WP_009524660.1">
    <property type="nucleotide sequence ID" value="NZ_JH414547.1"/>
</dbReference>
<protein>
    <submittedName>
        <fullName evidence="1">Uncharacterized protein</fullName>
    </submittedName>
</protein>
<dbReference type="Proteomes" id="UP000006437">
    <property type="component" value="Unassembled WGS sequence"/>
</dbReference>
<name>G9X200_9FIRM</name>
<dbReference type="HOGENOM" id="CLU_828604_0_0_9"/>
<proteinExistence type="predicted"/>
<dbReference type="EMBL" id="AFZE01000045">
    <property type="protein sequence ID" value="EHL13123.1"/>
    <property type="molecule type" value="Genomic_DNA"/>
</dbReference>